<protein>
    <recommendedName>
        <fullName evidence="3">CCHC-type domain-containing protein</fullName>
    </recommendedName>
</protein>
<feature type="domain" description="CCHC-type" evidence="3">
    <location>
        <begin position="119"/>
        <end position="133"/>
    </location>
</feature>
<reference evidence="4 5" key="1">
    <citation type="submission" date="2020-10" db="EMBL/GenBank/DDBJ databases">
        <title>Plant Genome Project.</title>
        <authorList>
            <person name="Zhang R.-G."/>
        </authorList>
    </citation>
    <scope>NUCLEOTIDE SEQUENCE [LARGE SCALE GENOMIC DNA]</scope>
    <source>
        <strain evidence="4">FAFU-HL-1</strain>
        <tissue evidence="4">Leaf</tissue>
    </source>
</reference>
<evidence type="ECO:0000313" key="4">
    <source>
        <dbReference type="EMBL" id="KAF9665089.1"/>
    </source>
</evidence>
<gene>
    <name evidence="4" type="ORF">SADUNF_Sadunf16G0085800</name>
</gene>
<keyword evidence="1" id="KW-0479">Metal-binding</keyword>
<dbReference type="PANTHER" id="PTHR31286:SF99">
    <property type="entry name" value="DUF4283 DOMAIN-CONTAINING PROTEIN"/>
    <property type="match status" value="1"/>
</dbReference>
<organism evidence="4 5">
    <name type="scientific">Salix dunnii</name>
    <dbReference type="NCBI Taxonomy" id="1413687"/>
    <lineage>
        <taxon>Eukaryota</taxon>
        <taxon>Viridiplantae</taxon>
        <taxon>Streptophyta</taxon>
        <taxon>Embryophyta</taxon>
        <taxon>Tracheophyta</taxon>
        <taxon>Spermatophyta</taxon>
        <taxon>Magnoliopsida</taxon>
        <taxon>eudicotyledons</taxon>
        <taxon>Gunneridae</taxon>
        <taxon>Pentapetalae</taxon>
        <taxon>rosids</taxon>
        <taxon>fabids</taxon>
        <taxon>Malpighiales</taxon>
        <taxon>Salicaceae</taxon>
        <taxon>Saliceae</taxon>
        <taxon>Salix</taxon>
    </lineage>
</organism>
<dbReference type="AlphaFoldDB" id="A0A835MIL5"/>
<dbReference type="OrthoDB" id="1743776at2759"/>
<dbReference type="Proteomes" id="UP000657918">
    <property type="component" value="Chromosome 16"/>
</dbReference>
<keyword evidence="5" id="KW-1185">Reference proteome</keyword>
<feature type="compositionally biased region" description="Polar residues" evidence="2">
    <location>
        <begin position="230"/>
        <end position="239"/>
    </location>
</feature>
<keyword evidence="1" id="KW-0862">Zinc</keyword>
<sequence>MINDIAFVVRASDLCPDGAIIDGKRARTHEVKDIGGTSSSPPSPPSLSMSFKDKVSADFGMAEDNMGIGDDDYVIQNGEARGKFARICVELDISKPLTLFIVVEGRTYGVVYEGFQVICFECGYYGHGRDNCPLNRKVKAQASEATKPESMKDVHSPNNKVVVIENLEGIRPEQVVGVVDLALLSLETDPKDATITNQNSPIGVKKATHISAPKKIFGRGKPPFAKKSPHVNTKSSTSRMIDHSQAWEALARLDSDLLDANDVLPVTQGIKMSVEGDYNLTPQLCPKLEEADLDGLSSDDIIRKFTKAYSP</sequence>
<dbReference type="InterPro" id="IPR040256">
    <property type="entry name" value="At4g02000-like"/>
</dbReference>
<dbReference type="GO" id="GO:0008270">
    <property type="term" value="F:zinc ion binding"/>
    <property type="evidence" value="ECO:0007669"/>
    <property type="project" value="UniProtKB-KW"/>
</dbReference>
<evidence type="ECO:0000259" key="3">
    <source>
        <dbReference type="PROSITE" id="PS50158"/>
    </source>
</evidence>
<dbReference type="PANTHER" id="PTHR31286">
    <property type="entry name" value="GLYCINE-RICH CELL WALL STRUCTURAL PROTEIN 1.8-LIKE"/>
    <property type="match status" value="1"/>
</dbReference>
<evidence type="ECO:0000313" key="5">
    <source>
        <dbReference type="Proteomes" id="UP000657918"/>
    </source>
</evidence>
<evidence type="ECO:0000256" key="1">
    <source>
        <dbReference type="PROSITE-ProRule" id="PRU00047"/>
    </source>
</evidence>
<evidence type="ECO:0000256" key="2">
    <source>
        <dbReference type="SAM" id="MobiDB-lite"/>
    </source>
</evidence>
<dbReference type="PROSITE" id="PS50158">
    <property type="entry name" value="ZF_CCHC"/>
    <property type="match status" value="1"/>
</dbReference>
<proteinExistence type="predicted"/>
<comment type="caution">
    <text evidence="4">The sequence shown here is derived from an EMBL/GenBank/DDBJ whole genome shotgun (WGS) entry which is preliminary data.</text>
</comment>
<dbReference type="GO" id="GO:0003676">
    <property type="term" value="F:nucleic acid binding"/>
    <property type="evidence" value="ECO:0007669"/>
    <property type="project" value="InterPro"/>
</dbReference>
<feature type="region of interest" description="Disordered" evidence="2">
    <location>
        <begin position="218"/>
        <end position="239"/>
    </location>
</feature>
<name>A0A835MIL5_9ROSI</name>
<dbReference type="InterPro" id="IPR001878">
    <property type="entry name" value="Znf_CCHC"/>
</dbReference>
<accession>A0A835MIL5</accession>
<dbReference type="EMBL" id="JADGMS010000016">
    <property type="protein sequence ID" value="KAF9665089.1"/>
    <property type="molecule type" value="Genomic_DNA"/>
</dbReference>
<keyword evidence="1" id="KW-0863">Zinc-finger</keyword>